<evidence type="ECO:0000259" key="1">
    <source>
        <dbReference type="Pfam" id="PF10354"/>
    </source>
</evidence>
<dbReference type="PANTHER" id="PTHR11538:SF26">
    <property type="entry name" value="FERREDOXIN-FOLD ANTICODON-BINDING DOMAIN-CONTAINING PROTEIN 1"/>
    <property type="match status" value="1"/>
</dbReference>
<dbReference type="InterPro" id="IPR027417">
    <property type="entry name" value="P-loop_NTPase"/>
</dbReference>
<evidence type="ECO:0000313" key="3">
    <source>
        <dbReference type="EMBL" id="PWZ55119.1"/>
    </source>
</evidence>
<dbReference type="GO" id="GO:0070042">
    <property type="term" value="F:rRNA (uridine-N3-)-methyltransferase activity"/>
    <property type="evidence" value="ECO:0007669"/>
    <property type="project" value="InterPro"/>
</dbReference>
<sequence>MGSGSSKTTTADDLDHPHALLRTDVEIGVTTSSHSVSPKLGGDDDDSKCVSLHKELVWGFFRNARHIVRQLGEVHVTHKSGEPYGSWDLEHLASESSFAMVDKVPFQREDYPGYNQKRGDGKRCNKPFDLGACCTFKFQIRNLKKLKQMNRRSRLIPNLGGNNFHPGHSVTDRGVFHPVAPVEARSWHHFSPLAHTGSMLMSPQPYTVNQCQRSGRCGSYPKPVESCHPVVSMPGPCLNDLPAQGGIPPPLPMSRIPSPDLLAPREQPWYQQRTILDHLGVDDYFFAREHQMSLQREYEMKRQVIPLEHRHTDRESVEKLEWLHRMIALYDGKDTEEQSHCSPSWSSEGEGFDVTKSGDAHVGLVGFPSIGKSTLLNKLTGTFSEESLEKKYFWIDCSLDLLTDKYFRTIIRPGLVEHLTLSNYFLPFYPATRQIICYNGVCCWRHIPIRRPIMYPGMDLKFNATPALGEQTTFKWVIDHGCKMNFPATSMGGILFELVGPIHISRDPGTIPRPAASLQRCCASDTRTSHYLGLFTLLKGKHTDEVAKSKQSTVSTKTKKFKEIQFQKLQRLPDGCHPDFDNDHLCSINNHDLLPKMSTPSADLHLLPETGVENMRTPKSLHAELKRELSKLNTVLKLPCWCAASFLKYTELDHRESLALASDGLNYECNEAPS</sequence>
<name>A0A317Y8Y3_MAIZE</name>
<dbReference type="Pfam" id="PF10354">
    <property type="entry name" value="BMT5-like"/>
    <property type="match status" value="1"/>
</dbReference>
<evidence type="ECO:0000259" key="2">
    <source>
        <dbReference type="Pfam" id="PF25029"/>
    </source>
</evidence>
<dbReference type="ExpressionAtlas" id="A0A317Y8Y3">
    <property type="expression patterns" value="baseline and differential"/>
</dbReference>
<protein>
    <submittedName>
        <fullName evidence="3">Heavy metal-associated isoprenylated plant protein 41</fullName>
    </submittedName>
</protein>
<dbReference type="Proteomes" id="UP000251960">
    <property type="component" value="Chromosome 1"/>
</dbReference>
<comment type="caution">
    <text evidence="3">The sequence shown here is derived from an EMBL/GenBank/DDBJ whole genome shotgun (WGS) entry which is preliminary data.</text>
</comment>
<dbReference type="Pfam" id="PF25029">
    <property type="entry name" value="MOM1"/>
    <property type="match status" value="1"/>
</dbReference>
<feature type="domain" description="25S rRNA (uridine-N(3))-methyltransferase BMT5-like" evidence="1">
    <location>
        <begin position="38"/>
        <end position="118"/>
    </location>
</feature>
<organism evidence="3">
    <name type="scientific">Zea mays</name>
    <name type="common">Maize</name>
    <dbReference type="NCBI Taxonomy" id="4577"/>
    <lineage>
        <taxon>Eukaryota</taxon>
        <taxon>Viridiplantae</taxon>
        <taxon>Streptophyta</taxon>
        <taxon>Embryophyta</taxon>
        <taxon>Tracheophyta</taxon>
        <taxon>Spermatophyta</taxon>
        <taxon>Magnoliopsida</taxon>
        <taxon>Liliopsida</taxon>
        <taxon>Poales</taxon>
        <taxon>Poaceae</taxon>
        <taxon>PACMAD clade</taxon>
        <taxon>Panicoideae</taxon>
        <taxon>Andropogonodae</taxon>
        <taxon>Andropogoneae</taxon>
        <taxon>Tripsacinae</taxon>
        <taxon>Zea</taxon>
    </lineage>
</organism>
<dbReference type="InterPro" id="IPR019446">
    <property type="entry name" value="BMT5-like"/>
</dbReference>
<dbReference type="PANTHER" id="PTHR11538">
    <property type="entry name" value="PHENYLALANYL-TRNA SYNTHETASE"/>
    <property type="match status" value="1"/>
</dbReference>
<dbReference type="Gene3D" id="3.40.50.300">
    <property type="entry name" value="P-loop containing nucleotide triphosphate hydrolases"/>
    <property type="match status" value="1"/>
</dbReference>
<accession>A0A317Y8Y3</accession>
<gene>
    <name evidence="3" type="primary">HIPP41_1</name>
    <name evidence="3" type="ORF">Zm00014a_041785</name>
</gene>
<dbReference type="EMBL" id="NCVQ01000001">
    <property type="protein sequence ID" value="PWZ55119.1"/>
    <property type="molecule type" value="Genomic_DNA"/>
</dbReference>
<dbReference type="AlphaFoldDB" id="A0A317Y8Y3"/>
<dbReference type="GO" id="GO:0070475">
    <property type="term" value="P:rRNA base methylation"/>
    <property type="evidence" value="ECO:0007669"/>
    <property type="project" value="InterPro"/>
</dbReference>
<reference evidence="3" key="1">
    <citation type="journal article" date="2018" name="Nat. Genet.">
        <title>Extensive intraspecific gene order and gene structural variations between Mo17 and other maize genomes.</title>
        <authorList>
            <person name="Sun S."/>
            <person name="Zhou Y."/>
            <person name="Chen J."/>
            <person name="Shi J."/>
            <person name="Zhao H."/>
            <person name="Zhao H."/>
            <person name="Song W."/>
            <person name="Zhang M."/>
            <person name="Cui Y."/>
            <person name="Dong X."/>
            <person name="Liu H."/>
            <person name="Ma X."/>
            <person name="Jiao Y."/>
            <person name="Wang B."/>
            <person name="Wei X."/>
            <person name="Stein J.C."/>
            <person name="Glaubitz J.C."/>
            <person name="Lu F."/>
            <person name="Yu G."/>
            <person name="Liang C."/>
            <person name="Fengler K."/>
            <person name="Li B."/>
            <person name="Rafalski A."/>
            <person name="Schnable P.S."/>
            <person name="Ware D.H."/>
            <person name="Buckler E.S."/>
            <person name="Lai J."/>
        </authorList>
    </citation>
    <scope>NUCLEOTIDE SEQUENCE [LARGE SCALE GENOMIC DNA]</scope>
    <source>
        <tissue evidence="3">Seedling</tissue>
    </source>
</reference>
<dbReference type="SUPFAM" id="SSF52540">
    <property type="entry name" value="P-loop containing nucleoside triphosphate hydrolases"/>
    <property type="match status" value="1"/>
</dbReference>
<proteinExistence type="predicted"/>
<dbReference type="FunFam" id="3.40.50.300:FF:005010">
    <property type="entry name" value="DUF2431 domain protein"/>
    <property type="match status" value="1"/>
</dbReference>
<feature type="domain" description="MOM1 alpha-helical" evidence="2">
    <location>
        <begin position="640"/>
        <end position="671"/>
    </location>
</feature>
<dbReference type="InterPro" id="IPR056882">
    <property type="entry name" value="MOM1_dom"/>
</dbReference>